<reference evidence="2 3" key="1">
    <citation type="submission" date="2013-10" db="EMBL/GenBank/DDBJ databases">
        <title>The Genome Sequence of Acinetobacter brisouii CIP 110357.</title>
        <authorList>
            <consortium name="The Broad Institute Genomics Platform"/>
            <consortium name="The Broad Institute Genome Sequencing Center for Infectious Disease"/>
            <person name="Cerqueira G."/>
            <person name="Feldgarden M."/>
            <person name="Courvalin P."/>
            <person name="Grillot-Courvalin C."/>
            <person name="Clermont D."/>
            <person name="Rocha E."/>
            <person name="Yoon E.-J."/>
            <person name="Nemec A."/>
            <person name="Young S.K."/>
            <person name="Zeng Q."/>
            <person name="Gargeya S."/>
            <person name="Fitzgerald M."/>
            <person name="Abouelleil A."/>
            <person name="Alvarado L."/>
            <person name="Berlin A.M."/>
            <person name="Chapman S.B."/>
            <person name="Gainer-Dewar J."/>
            <person name="Goldberg J."/>
            <person name="Gnerre S."/>
            <person name="Griggs A."/>
            <person name="Gujja S."/>
            <person name="Hansen M."/>
            <person name="Howarth C."/>
            <person name="Imamovic A."/>
            <person name="Ireland A."/>
            <person name="Larimer J."/>
            <person name="McCowan C."/>
            <person name="Murphy C."/>
            <person name="Pearson M."/>
            <person name="Poon T.W."/>
            <person name="Priest M."/>
            <person name="Roberts A."/>
            <person name="Saif S."/>
            <person name="Shea T."/>
            <person name="Sykes S."/>
            <person name="Wortman J."/>
            <person name="Nusbaum C."/>
            <person name="Birren B."/>
        </authorList>
    </citation>
    <scope>NUCLEOTIDE SEQUENCE [LARGE SCALE GENOMIC DNA]</scope>
    <source>
        <strain evidence="2 3">CIP 110357</strain>
    </source>
</reference>
<dbReference type="InterPro" id="IPR031593">
    <property type="entry name" value="Porin_7"/>
</dbReference>
<feature type="chain" id="PRO_5004709394" description="Porin domain-containing protein" evidence="1">
    <location>
        <begin position="24"/>
        <end position="258"/>
    </location>
</feature>
<dbReference type="AlphaFoldDB" id="V2U810"/>
<feature type="signal peptide" evidence="1">
    <location>
        <begin position="1"/>
        <end position="23"/>
    </location>
</feature>
<comment type="caution">
    <text evidence="2">The sequence shown here is derived from an EMBL/GenBank/DDBJ whole genome shotgun (WGS) entry which is preliminary data.</text>
</comment>
<keyword evidence="3" id="KW-1185">Reference proteome</keyword>
<dbReference type="EMBL" id="AYEU01000007">
    <property type="protein sequence ID" value="ESK50468.1"/>
    <property type="molecule type" value="Genomic_DNA"/>
</dbReference>
<dbReference type="Proteomes" id="UP000018418">
    <property type="component" value="Unassembled WGS sequence"/>
</dbReference>
<protein>
    <recommendedName>
        <fullName evidence="4">Porin domain-containing protein</fullName>
    </recommendedName>
</protein>
<evidence type="ECO:0000313" key="3">
    <source>
        <dbReference type="Proteomes" id="UP000018418"/>
    </source>
</evidence>
<dbReference type="RefSeq" id="WP_004902653.1">
    <property type="nucleotide sequence ID" value="NZ_BBTI01000005.1"/>
</dbReference>
<organism evidence="2 3">
    <name type="scientific">Acinetobacter brisouii CIP 110357</name>
    <dbReference type="NCBI Taxonomy" id="1341683"/>
    <lineage>
        <taxon>Bacteria</taxon>
        <taxon>Pseudomonadati</taxon>
        <taxon>Pseudomonadota</taxon>
        <taxon>Gammaproteobacteria</taxon>
        <taxon>Moraxellales</taxon>
        <taxon>Moraxellaceae</taxon>
        <taxon>Acinetobacter</taxon>
    </lineage>
</organism>
<dbReference type="STRING" id="396323.VH98_04820"/>
<name>V2U810_9GAMM</name>
<dbReference type="HOGENOM" id="CLU_084979_0_0_6"/>
<proteinExistence type="predicted"/>
<dbReference type="PATRIC" id="fig|1341683.3.peg.2426"/>
<keyword evidence="1" id="KW-0732">Signal</keyword>
<dbReference type="Pfam" id="PF16956">
    <property type="entry name" value="Porin_7"/>
    <property type="match status" value="2"/>
</dbReference>
<dbReference type="OrthoDB" id="6225858at2"/>
<sequence length="258" mass="28029">MKKILIATTALFAGLSVTSVANAYQAEVGGSYNYLDPDHASGVSQFGVNGTYYFNPVETRNAPLAEAAFLDRASNVHANASYGDNSGTKNTTYSGGVEYYIPNSDFYLGGNVGRNEFKVDNTNINLKTTLYNAEVGYLPAPGLLVAVGAQGYDTQHGSNGVDPTLRAKYVTQIGQHDINLEARGVFGDKENKQYYVAGDYYIDKTLSIGADYSKDKSINQDQWGLTAKKYFNNNVSVDGRLGFGDDYNTYSVGASYRF</sequence>
<gene>
    <name evidence="2" type="ORF">P255_02450</name>
</gene>
<evidence type="ECO:0008006" key="4">
    <source>
        <dbReference type="Google" id="ProtNLM"/>
    </source>
</evidence>
<accession>V2U810</accession>
<evidence type="ECO:0000313" key="2">
    <source>
        <dbReference type="EMBL" id="ESK50468.1"/>
    </source>
</evidence>
<dbReference type="SUPFAM" id="SSF56935">
    <property type="entry name" value="Porins"/>
    <property type="match status" value="1"/>
</dbReference>
<evidence type="ECO:0000256" key="1">
    <source>
        <dbReference type="SAM" id="SignalP"/>
    </source>
</evidence>